<dbReference type="InterPro" id="IPR001117">
    <property type="entry name" value="Cu-oxidase_2nd"/>
</dbReference>
<keyword evidence="3" id="KW-0134">Cell wall</keyword>
<evidence type="ECO:0000256" key="4">
    <source>
        <dbReference type="ARBA" id="ARBA00023008"/>
    </source>
</evidence>
<dbReference type="GO" id="GO:0016491">
    <property type="term" value="F:oxidoreductase activity"/>
    <property type="evidence" value="ECO:0007669"/>
    <property type="project" value="InterPro"/>
</dbReference>
<dbReference type="PANTHER" id="PTHR11709:SF414">
    <property type="entry name" value="ADR239WP"/>
    <property type="match status" value="1"/>
</dbReference>
<evidence type="ECO:0000259" key="9">
    <source>
        <dbReference type="Pfam" id="PF00394"/>
    </source>
</evidence>
<proteinExistence type="inferred from homology"/>
<keyword evidence="13" id="KW-1185">Reference proteome</keyword>
<evidence type="ECO:0000256" key="2">
    <source>
        <dbReference type="ARBA" id="ARBA00010609"/>
    </source>
</evidence>
<feature type="chain" id="PRO_5005245353" evidence="8">
    <location>
        <begin position="17"/>
        <end position="635"/>
    </location>
</feature>
<dbReference type="SUPFAM" id="SSF49503">
    <property type="entry name" value="Cupredoxins"/>
    <property type="match status" value="3"/>
</dbReference>
<evidence type="ECO:0000256" key="3">
    <source>
        <dbReference type="ARBA" id="ARBA00022512"/>
    </source>
</evidence>
<gene>
    <name evidence="12" type="ORF">CC85DRAFT_286556</name>
</gene>
<dbReference type="OrthoDB" id="2121828at2759"/>
<feature type="domain" description="Plastocyanin-like" evidence="10">
    <location>
        <begin position="485"/>
        <end position="596"/>
    </location>
</feature>
<evidence type="ECO:0000256" key="8">
    <source>
        <dbReference type="SAM" id="SignalP"/>
    </source>
</evidence>
<keyword evidence="8" id="KW-0732">Signal</keyword>
<dbReference type="Pfam" id="PF07731">
    <property type="entry name" value="Cu-oxidase_2"/>
    <property type="match status" value="1"/>
</dbReference>
<comment type="function">
    <text evidence="7">Laccase that catalyzes the oxidation of certain aromatic compounds, including L-dopa, to quinones, which then polymerize to melanin. Able to oxidize a wide variety of aromatic diphenol and diamino groups in the ortho, meta, and para positions but not monophenolic groups such as in phenol, tyramine, or tyrosine. Plays an important role in virulence. Plays a role in dissemination to extrapulmonary sites but is not involved in pulmonary growth or in elicitation of cellular immune responses in the lung.</text>
</comment>
<organism evidence="12 13">
    <name type="scientific">Cutaneotrichosporon oleaginosum</name>
    <dbReference type="NCBI Taxonomy" id="879819"/>
    <lineage>
        <taxon>Eukaryota</taxon>
        <taxon>Fungi</taxon>
        <taxon>Dikarya</taxon>
        <taxon>Basidiomycota</taxon>
        <taxon>Agaricomycotina</taxon>
        <taxon>Tremellomycetes</taxon>
        <taxon>Trichosporonales</taxon>
        <taxon>Trichosporonaceae</taxon>
        <taxon>Cutaneotrichosporon</taxon>
    </lineage>
</organism>
<comment type="similarity">
    <text evidence="2">Belongs to the multicopper oxidase family.</text>
</comment>
<dbReference type="Gene3D" id="2.60.40.420">
    <property type="entry name" value="Cupredoxins - blue copper proteins"/>
    <property type="match status" value="3"/>
</dbReference>
<dbReference type="EMBL" id="KQ087219">
    <property type="protein sequence ID" value="KLT41380.1"/>
    <property type="molecule type" value="Genomic_DNA"/>
</dbReference>
<name>A0A0J0XJT6_9TREE</name>
<sequence>MVRLLFYAAAIVPALAQVFAPNMATPTARPSGLGIVTSLPMPELPEGEPGTYGAGARKPQYGAWYHYEQKPIPDTAVSAPGFRPTLDPNSAPGERKYVLNIEYRAGSPDGFLRRMTVINGQFPGPIIEAVMGDTMVIEVNNRIEEPTAIHWHGIHQNKTQYMDGVPGFSQCSIPPGGSFTYRFELDQEKGTYWYHAHFGNTMSDGVLGALLIHAPNDPLASQHDDDHLLYVADYWQDDSETIVEAAKSKDGYRGCAPVDVPDSVIINGVGQVDCSYVQRGVPCNTDVAPHEVRAAPGKRLRLRLVNHGSHSLLHVSIDEHSVTVIEADDTAIEPIRVNELVIAPGQRYSIVVEMNQGSHGAGYWIRARAATGCYNDKWRVDGQAILRYFDDGGSAEGFALPQTQQWPGLPDMGNPDCRDMDDLGYPLTPLEAIAAPAVADETHVFTSVVGEFVDPRTGGKYVGWGFNGVPFKNLINDPLLKVVQDGREIDPSRLASAMFTGAAADIIINQLDGAPHPFHLHGRPFSIVARGHGVINSTDGISLALDNPTRRDTLTLGPKSWAVLRLPLDNPGVWPLHCHIGWHLSVGKMAAVVVRPDLVRAIPQPADWAALCTGDPLEIGPGRRSYMPPQARRGD</sequence>
<keyword evidence="5" id="KW-1015">Disulfide bond</keyword>
<dbReference type="FunFam" id="2.60.40.420:FF:000045">
    <property type="entry name" value="Laccase 2"/>
    <property type="match status" value="1"/>
</dbReference>
<feature type="signal peptide" evidence="8">
    <location>
        <begin position="1"/>
        <end position="16"/>
    </location>
</feature>
<evidence type="ECO:0000313" key="13">
    <source>
        <dbReference type="Proteomes" id="UP000053611"/>
    </source>
</evidence>
<evidence type="ECO:0000256" key="5">
    <source>
        <dbReference type="ARBA" id="ARBA00023157"/>
    </source>
</evidence>
<evidence type="ECO:0000313" key="12">
    <source>
        <dbReference type="EMBL" id="KLT41380.1"/>
    </source>
</evidence>
<evidence type="ECO:0000256" key="1">
    <source>
        <dbReference type="ARBA" id="ARBA00004191"/>
    </source>
</evidence>
<dbReference type="Pfam" id="PF07732">
    <property type="entry name" value="Cu-oxidase_3"/>
    <property type="match status" value="1"/>
</dbReference>
<reference evidence="12 13" key="1">
    <citation type="submission" date="2015-03" db="EMBL/GenBank/DDBJ databases">
        <title>Genomics and transcriptomics of the oil-accumulating basidiomycete yeast T. oleaginosus allow insights into substrate utilization and the diverse evolutionary trajectories of mating systems in fungi.</title>
        <authorList>
            <consortium name="DOE Joint Genome Institute"/>
            <person name="Kourist R."/>
            <person name="Kracht O."/>
            <person name="Bracharz F."/>
            <person name="Lipzen A."/>
            <person name="Nolan M."/>
            <person name="Ohm R."/>
            <person name="Grigoriev I."/>
            <person name="Sun S."/>
            <person name="Heitman J."/>
            <person name="Bruck T."/>
            <person name="Nowrousian M."/>
        </authorList>
    </citation>
    <scope>NUCLEOTIDE SEQUENCE [LARGE SCALE GENOMIC DNA]</scope>
    <source>
        <strain evidence="12 13">IBC0246</strain>
    </source>
</reference>
<feature type="domain" description="Plastocyanin-like" evidence="9">
    <location>
        <begin position="226"/>
        <end position="388"/>
    </location>
</feature>
<keyword evidence="3" id="KW-0964">Secreted</keyword>
<dbReference type="Proteomes" id="UP000053611">
    <property type="component" value="Unassembled WGS sequence"/>
</dbReference>
<evidence type="ECO:0000259" key="11">
    <source>
        <dbReference type="Pfam" id="PF07732"/>
    </source>
</evidence>
<dbReference type="InterPro" id="IPR008972">
    <property type="entry name" value="Cupredoxin"/>
</dbReference>
<protein>
    <submittedName>
        <fullName evidence="12">Uncharacterized protein</fullName>
    </submittedName>
</protein>
<comment type="subcellular location">
    <subcellularLocation>
        <location evidence="1">Secreted</location>
        <location evidence="1">Cell wall</location>
    </subcellularLocation>
</comment>
<accession>A0A0J0XJT6</accession>
<keyword evidence="6" id="KW-0325">Glycoprotein</keyword>
<evidence type="ECO:0000259" key="10">
    <source>
        <dbReference type="Pfam" id="PF07731"/>
    </source>
</evidence>
<evidence type="ECO:0000256" key="6">
    <source>
        <dbReference type="ARBA" id="ARBA00023180"/>
    </source>
</evidence>
<dbReference type="PANTHER" id="PTHR11709">
    <property type="entry name" value="MULTI-COPPER OXIDASE"/>
    <property type="match status" value="1"/>
</dbReference>
<dbReference type="InterPro" id="IPR045087">
    <property type="entry name" value="Cu-oxidase_fam"/>
</dbReference>
<dbReference type="AlphaFoldDB" id="A0A0J0XJT6"/>
<dbReference type="CDD" id="cd13857">
    <property type="entry name" value="CuRO_1_Diphenol_Ox"/>
    <property type="match status" value="1"/>
</dbReference>
<evidence type="ECO:0000256" key="7">
    <source>
        <dbReference type="ARBA" id="ARBA00055106"/>
    </source>
</evidence>
<feature type="domain" description="Plastocyanin-like" evidence="11">
    <location>
        <begin position="102"/>
        <end position="216"/>
    </location>
</feature>
<dbReference type="GO" id="GO:0005507">
    <property type="term" value="F:copper ion binding"/>
    <property type="evidence" value="ECO:0007669"/>
    <property type="project" value="InterPro"/>
</dbReference>
<keyword evidence="4" id="KW-0186">Copper</keyword>
<dbReference type="Pfam" id="PF00394">
    <property type="entry name" value="Cu-oxidase"/>
    <property type="match status" value="1"/>
</dbReference>
<dbReference type="STRING" id="879819.A0A0J0XJT6"/>
<dbReference type="InterPro" id="IPR011707">
    <property type="entry name" value="Cu-oxidase-like_N"/>
</dbReference>
<dbReference type="InterPro" id="IPR011706">
    <property type="entry name" value="Cu-oxidase_C"/>
</dbReference>